<feature type="compositionally biased region" description="Acidic residues" evidence="1">
    <location>
        <begin position="1044"/>
        <end position="1066"/>
    </location>
</feature>
<feature type="region of interest" description="Disordered" evidence="1">
    <location>
        <begin position="409"/>
        <end position="472"/>
    </location>
</feature>
<feature type="region of interest" description="Disordered" evidence="1">
    <location>
        <begin position="992"/>
        <end position="1013"/>
    </location>
</feature>
<feature type="compositionally biased region" description="Basic and acidic residues" evidence="1">
    <location>
        <begin position="857"/>
        <end position="880"/>
    </location>
</feature>
<evidence type="ECO:0000313" key="3">
    <source>
        <dbReference type="Proteomes" id="UP001203852"/>
    </source>
</evidence>
<reference evidence="2" key="1">
    <citation type="journal article" date="2022" name="bioRxiv">
        <title>Deciphering the potential niche of two novel black yeast fungi from a biological soil crust based on their genomes, phenotypes, and melanin regulation.</title>
        <authorList>
            <consortium name="DOE Joint Genome Institute"/>
            <person name="Carr E.C."/>
            <person name="Barton Q."/>
            <person name="Grambo S."/>
            <person name="Sullivan M."/>
            <person name="Renfro C.M."/>
            <person name="Kuo A."/>
            <person name="Pangilinan J."/>
            <person name="Lipzen A."/>
            <person name="Keymanesh K."/>
            <person name="Savage E."/>
            <person name="Barry K."/>
            <person name="Grigoriev I.V."/>
            <person name="Riekhof W.R."/>
            <person name="Harris S.S."/>
        </authorList>
    </citation>
    <scope>NUCLEOTIDE SEQUENCE</scope>
    <source>
        <strain evidence="2">JF 03-4F</strain>
    </source>
</reference>
<evidence type="ECO:0000313" key="2">
    <source>
        <dbReference type="EMBL" id="KAI1608814.1"/>
    </source>
</evidence>
<name>A0AAN6IAM2_9EURO</name>
<feature type="region of interest" description="Disordered" evidence="1">
    <location>
        <begin position="592"/>
        <end position="633"/>
    </location>
</feature>
<dbReference type="Proteomes" id="UP001203852">
    <property type="component" value="Unassembled WGS sequence"/>
</dbReference>
<comment type="caution">
    <text evidence="2">The sequence shown here is derived from an EMBL/GenBank/DDBJ whole genome shotgun (WGS) entry which is preliminary data.</text>
</comment>
<accession>A0AAN6IAM2</accession>
<feature type="compositionally biased region" description="Basic and acidic residues" evidence="1">
    <location>
        <begin position="931"/>
        <end position="940"/>
    </location>
</feature>
<sequence>MGANTSKIDDDIIPLDDSNTDTQAISSPATTSTLHHERLPPIESRETIRSQARQLRRWRLLDESDDLYESLPANQSCNSQFAALPASQSHDVSQPSTLHLTHTANLAAPTVDATRNFAKTTSTSAESPAPKACIPAKRASSPSPGHKKKRRLMITPKAVEIAGLAAPQKDAGSVTMEAIGEESNVLDFKFDWSEALNHNDLITTGMSPLESNALSEKRDQKAFPLYQDEDFDLGETFDDEGYQSFTTGLSDSSEQPAGEKEEQLVRMLAAFRGENISVSQPATSASVSTDSNVDNGEHDDTLQEARQWMLREQKAGAERSRKLREQAIRRTLQRGQILGSSTTSPTVVVEDDGSDVSIVDNEVKEHQGHSELDEGMLPFARSDQESRSVEAITVNDEPDTEDLLDVVQQHVLQDSKPTQSMSGHTLKSHRPRKDPSELNPASRAAAEQFRTQSRHLGHTVQKPTPASQTSLEERERRLLELTRTVPSIKSSIGHSVSSPDLSNHFTKDDIGRPRHAESVKPFTRNGEAHPSSTAQPGRIPIEVHSDNLAERDALRPQPSGLEMLAIKRGTAVEPYRHWAGDTMSYEECVNEYSNSKGSGEEPSQQFSELDVVHSKPSDTTQTADTDSITPVPLPKSVAMRNQEENDQDNAPNQRLSGLDMLPSRRGLISSASTTRHQHIPRAKAPMTKPSGAFAGLTLPPNFETFSEDEQKVIFDHETVKERKRDLEAIDRTTHSIGLLRCLGKFTDTERNELDEVRKYITQVVDRRECGKLRRKRIADIKDNMRRRAQSYQEPPSEEIDKWLLRLFDIKKLDLVNEELARVDEKVAELGDVRRGMHAKRHSKADKRYKKKNVRFSEPIEDRGASRVRTPRPERPQRSKYDGANATENRRLAQYARQDCLREQYKAKLRLFDQANEPLEVIELPEQYDENPESKVRHSDGEQSEEDEGADFVYGAGQSASTSSFPDPAAMSNIQHPNAIQDLQEINRLEDARQKESGTHATQRLTAAPPSQRFDSELLKNMQRKKDLAQLGLSTSNQISNATTVEDDSELDSSDDSDSDSEDEEEDRQVFKYIVMGTFAGVDTYKTAEEYVLKSTYKLDSAMKHVRETIDDVHKHFPPKGGRRDADFTLDTSYTDGLMEQHLLLGKDHDVEVRVWIEKEIVDLDKKAFRSAKRKNVVAHRALYTVVWEKTLTPVVDDAETAAAAADGNANDTDSLFGDETAQQVANGPETTTIPNNEIAHFTTPILANRHAKDIYMAWHSQFLPGIQNEGYRRLEDEAMEEDLERLGSFGLFSREDSFQRVEVGRRVEEKFKVCVRTIEVMGPTN</sequence>
<protein>
    <submittedName>
        <fullName evidence="2">Uncharacterized protein</fullName>
    </submittedName>
</protein>
<feature type="compositionally biased region" description="Polar residues" evidence="1">
    <location>
        <begin position="592"/>
        <end position="607"/>
    </location>
</feature>
<feature type="region of interest" description="Disordered" evidence="1">
    <location>
        <begin position="334"/>
        <end position="353"/>
    </location>
</feature>
<feature type="region of interest" description="Disordered" evidence="1">
    <location>
        <begin position="490"/>
        <end position="540"/>
    </location>
</feature>
<feature type="compositionally biased region" description="Polar residues" evidence="1">
    <location>
        <begin position="617"/>
        <end position="628"/>
    </location>
</feature>
<organism evidence="2 3">
    <name type="scientific">Exophiala viscosa</name>
    <dbReference type="NCBI Taxonomy" id="2486360"/>
    <lineage>
        <taxon>Eukaryota</taxon>
        <taxon>Fungi</taxon>
        <taxon>Dikarya</taxon>
        <taxon>Ascomycota</taxon>
        <taxon>Pezizomycotina</taxon>
        <taxon>Eurotiomycetes</taxon>
        <taxon>Chaetothyriomycetidae</taxon>
        <taxon>Chaetothyriales</taxon>
        <taxon>Herpotrichiellaceae</taxon>
        <taxon>Exophiala</taxon>
    </lineage>
</organism>
<feature type="compositionally biased region" description="Polar residues" evidence="1">
    <location>
        <begin position="461"/>
        <end position="470"/>
    </location>
</feature>
<feature type="region of interest" description="Disordered" evidence="1">
    <location>
        <begin position="1030"/>
        <end position="1066"/>
    </location>
</feature>
<feature type="region of interest" description="Disordered" evidence="1">
    <location>
        <begin position="835"/>
        <end position="886"/>
    </location>
</feature>
<feature type="region of interest" description="Disordered" evidence="1">
    <location>
        <begin position="920"/>
        <end position="948"/>
    </location>
</feature>
<feature type="region of interest" description="Disordered" evidence="1">
    <location>
        <begin position="641"/>
        <end position="660"/>
    </location>
</feature>
<feature type="compositionally biased region" description="Polar residues" evidence="1">
    <location>
        <begin position="20"/>
        <end position="33"/>
    </location>
</feature>
<evidence type="ECO:0000256" key="1">
    <source>
        <dbReference type="SAM" id="MobiDB-lite"/>
    </source>
</evidence>
<feature type="compositionally biased region" description="Polar residues" evidence="1">
    <location>
        <begin position="1031"/>
        <end position="1043"/>
    </location>
</feature>
<feature type="compositionally biased region" description="Basic and acidic residues" evidence="1">
    <location>
        <begin position="505"/>
        <end position="518"/>
    </location>
</feature>
<gene>
    <name evidence="2" type="ORF">EDD36DRAFT_469129</name>
</gene>
<proteinExistence type="predicted"/>
<feature type="region of interest" description="Disordered" evidence="1">
    <location>
        <begin position="121"/>
        <end position="149"/>
    </location>
</feature>
<feature type="compositionally biased region" description="Basic and acidic residues" evidence="1">
    <location>
        <begin position="34"/>
        <end position="48"/>
    </location>
</feature>
<feature type="region of interest" description="Disordered" evidence="1">
    <location>
        <begin position="365"/>
        <end position="389"/>
    </location>
</feature>
<keyword evidence="3" id="KW-1185">Reference proteome</keyword>
<feature type="compositionally biased region" description="Basic residues" evidence="1">
    <location>
        <begin position="835"/>
        <end position="853"/>
    </location>
</feature>
<feature type="region of interest" description="Disordered" evidence="1">
    <location>
        <begin position="1"/>
        <end position="49"/>
    </location>
</feature>
<feature type="compositionally biased region" description="Polar residues" evidence="1">
    <location>
        <begin position="410"/>
        <end position="425"/>
    </location>
</feature>
<dbReference type="EMBL" id="MU404362">
    <property type="protein sequence ID" value="KAI1608814.1"/>
    <property type="molecule type" value="Genomic_DNA"/>
</dbReference>